<feature type="DNA-binding region" description="Homeobox" evidence="1">
    <location>
        <begin position="123"/>
        <end position="152"/>
    </location>
</feature>
<proteinExistence type="predicted"/>
<keyword evidence="5" id="KW-1185">Reference proteome</keyword>
<comment type="subcellular location">
    <subcellularLocation>
        <location evidence="1">Nucleus</location>
    </subcellularLocation>
</comment>
<name>A0ABQ8M403_LABRO</name>
<dbReference type="EMBL" id="JACTAM010000013">
    <property type="protein sequence ID" value="KAI2657607.1"/>
    <property type="molecule type" value="Genomic_DNA"/>
</dbReference>
<dbReference type="SUPFAM" id="SSF46689">
    <property type="entry name" value="Homeodomain-like"/>
    <property type="match status" value="1"/>
</dbReference>
<keyword evidence="1" id="KW-0539">Nucleus</keyword>
<comment type="caution">
    <text evidence="4">The sequence shown here is derived from an EMBL/GenBank/DDBJ whole genome shotgun (WGS) entry which is preliminary data.</text>
</comment>
<protein>
    <submittedName>
        <fullName evidence="4">Paired box protein Pax-6</fullName>
    </submittedName>
</protein>
<evidence type="ECO:0000313" key="5">
    <source>
        <dbReference type="Proteomes" id="UP000830375"/>
    </source>
</evidence>
<gene>
    <name evidence="4" type="ORF">H4Q32_008964</name>
</gene>
<feature type="compositionally biased region" description="Low complexity" evidence="2">
    <location>
        <begin position="49"/>
        <end position="64"/>
    </location>
</feature>
<reference evidence="4 5" key="1">
    <citation type="submission" date="2022-01" db="EMBL/GenBank/DDBJ databases">
        <title>A high-quality chromosome-level genome assembly of rohu carp, Labeo rohita.</title>
        <authorList>
            <person name="Arick M.A. II"/>
            <person name="Hsu C.-Y."/>
            <person name="Magbanua Z."/>
            <person name="Pechanova O."/>
            <person name="Grover C."/>
            <person name="Miller E."/>
            <person name="Thrash A."/>
            <person name="Ezzel L."/>
            <person name="Alam S."/>
            <person name="Benzie J."/>
            <person name="Hamilton M."/>
            <person name="Karsi A."/>
            <person name="Lawrence M.L."/>
            <person name="Peterson D.G."/>
        </authorList>
    </citation>
    <scope>NUCLEOTIDE SEQUENCE [LARGE SCALE GENOMIC DNA]</scope>
    <source>
        <strain evidence="5">BAU-BD-2019</strain>
        <tissue evidence="4">Blood</tissue>
    </source>
</reference>
<feature type="compositionally biased region" description="Gly residues" evidence="2">
    <location>
        <begin position="28"/>
        <end position="39"/>
    </location>
</feature>
<dbReference type="InterPro" id="IPR009057">
    <property type="entry name" value="Homeodomain-like_sf"/>
</dbReference>
<feature type="region of interest" description="Disordered" evidence="2">
    <location>
        <begin position="204"/>
        <end position="231"/>
    </location>
</feature>
<keyword evidence="1" id="KW-0371">Homeobox</keyword>
<sequence length="265" mass="27925">MTQGGKKEGLQGGSGSSGSHGGAHSPWGNGGSGSSGSHGGAHSREAMTDQGAQGAMADQGAQEAMAEHTVREAMVDQGAQGAMVDQGAQEAMAEHTVREAMVDQGAQEAMAEHTVKEAMAEQRAMAEQTVREAMAEQAVWFQNRRAKQRKQDRISQKVLPVGMMPGRAPLFSSMCVPSSAMGRQYQCPHSLPHIPRFSSVLPTGGYPPHPSSGSHFSCSSGPAPSSQATRQPDDWYNQLRTIGPATTSVLSLASVSQLETTSHWN</sequence>
<evidence type="ECO:0000256" key="2">
    <source>
        <dbReference type="SAM" id="MobiDB-lite"/>
    </source>
</evidence>
<accession>A0ABQ8M403</accession>
<evidence type="ECO:0000313" key="4">
    <source>
        <dbReference type="EMBL" id="KAI2657607.1"/>
    </source>
</evidence>
<evidence type="ECO:0000259" key="3">
    <source>
        <dbReference type="PROSITE" id="PS50071"/>
    </source>
</evidence>
<dbReference type="CDD" id="cd00086">
    <property type="entry name" value="homeodomain"/>
    <property type="match status" value="1"/>
</dbReference>
<feature type="compositionally biased region" description="Low complexity" evidence="2">
    <location>
        <begin position="211"/>
        <end position="222"/>
    </location>
</feature>
<dbReference type="InterPro" id="IPR001356">
    <property type="entry name" value="HD"/>
</dbReference>
<feature type="domain" description="Homeobox" evidence="3">
    <location>
        <begin position="121"/>
        <end position="151"/>
    </location>
</feature>
<dbReference type="PROSITE" id="PS50071">
    <property type="entry name" value="HOMEOBOX_2"/>
    <property type="match status" value="1"/>
</dbReference>
<organism evidence="4 5">
    <name type="scientific">Labeo rohita</name>
    <name type="common">Indian major carp</name>
    <name type="synonym">Cyprinus rohita</name>
    <dbReference type="NCBI Taxonomy" id="84645"/>
    <lineage>
        <taxon>Eukaryota</taxon>
        <taxon>Metazoa</taxon>
        <taxon>Chordata</taxon>
        <taxon>Craniata</taxon>
        <taxon>Vertebrata</taxon>
        <taxon>Euteleostomi</taxon>
        <taxon>Actinopterygii</taxon>
        <taxon>Neopterygii</taxon>
        <taxon>Teleostei</taxon>
        <taxon>Ostariophysi</taxon>
        <taxon>Cypriniformes</taxon>
        <taxon>Cyprinidae</taxon>
        <taxon>Labeoninae</taxon>
        <taxon>Labeonini</taxon>
        <taxon>Labeo</taxon>
    </lineage>
</organism>
<feature type="compositionally biased region" description="Gly residues" evidence="2">
    <location>
        <begin position="10"/>
        <end position="21"/>
    </location>
</feature>
<dbReference type="Proteomes" id="UP000830375">
    <property type="component" value="Unassembled WGS sequence"/>
</dbReference>
<evidence type="ECO:0000256" key="1">
    <source>
        <dbReference type="PROSITE-ProRule" id="PRU00108"/>
    </source>
</evidence>
<keyword evidence="1" id="KW-0238">DNA-binding</keyword>
<dbReference type="Gene3D" id="1.10.10.60">
    <property type="entry name" value="Homeodomain-like"/>
    <property type="match status" value="1"/>
</dbReference>
<feature type="region of interest" description="Disordered" evidence="2">
    <location>
        <begin position="1"/>
        <end position="67"/>
    </location>
</feature>